<reference evidence="2 3" key="1">
    <citation type="journal article" date="2019" name="Nat. Ecol. Evol.">
        <title>Megaphylogeny resolves global patterns of mushroom evolution.</title>
        <authorList>
            <person name="Varga T."/>
            <person name="Krizsan K."/>
            <person name="Foldi C."/>
            <person name="Dima B."/>
            <person name="Sanchez-Garcia M."/>
            <person name="Sanchez-Ramirez S."/>
            <person name="Szollosi G.J."/>
            <person name="Szarkandi J.G."/>
            <person name="Papp V."/>
            <person name="Albert L."/>
            <person name="Andreopoulos W."/>
            <person name="Angelini C."/>
            <person name="Antonin V."/>
            <person name="Barry K.W."/>
            <person name="Bougher N.L."/>
            <person name="Buchanan P."/>
            <person name="Buyck B."/>
            <person name="Bense V."/>
            <person name="Catcheside P."/>
            <person name="Chovatia M."/>
            <person name="Cooper J."/>
            <person name="Damon W."/>
            <person name="Desjardin D."/>
            <person name="Finy P."/>
            <person name="Geml J."/>
            <person name="Haridas S."/>
            <person name="Hughes K."/>
            <person name="Justo A."/>
            <person name="Karasinski D."/>
            <person name="Kautmanova I."/>
            <person name="Kiss B."/>
            <person name="Kocsube S."/>
            <person name="Kotiranta H."/>
            <person name="LaButti K.M."/>
            <person name="Lechner B.E."/>
            <person name="Liimatainen K."/>
            <person name="Lipzen A."/>
            <person name="Lukacs Z."/>
            <person name="Mihaltcheva S."/>
            <person name="Morgado L.N."/>
            <person name="Niskanen T."/>
            <person name="Noordeloos M.E."/>
            <person name="Ohm R.A."/>
            <person name="Ortiz-Santana B."/>
            <person name="Ovrebo C."/>
            <person name="Racz N."/>
            <person name="Riley R."/>
            <person name="Savchenko A."/>
            <person name="Shiryaev A."/>
            <person name="Soop K."/>
            <person name="Spirin V."/>
            <person name="Szebenyi C."/>
            <person name="Tomsovsky M."/>
            <person name="Tulloss R.E."/>
            <person name="Uehling J."/>
            <person name="Grigoriev I.V."/>
            <person name="Vagvolgyi C."/>
            <person name="Papp T."/>
            <person name="Martin F.M."/>
            <person name="Miettinen O."/>
            <person name="Hibbett D.S."/>
            <person name="Nagy L.G."/>
        </authorList>
    </citation>
    <scope>NUCLEOTIDE SEQUENCE [LARGE SCALE GENOMIC DNA]</scope>
    <source>
        <strain evidence="2 3">CBS 962.96</strain>
    </source>
</reference>
<keyword evidence="3" id="KW-1185">Reference proteome</keyword>
<dbReference type="SUPFAM" id="SSF53098">
    <property type="entry name" value="Ribonuclease H-like"/>
    <property type="match status" value="1"/>
</dbReference>
<dbReference type="AlphaFoldDB" id="A0A4S8LVX3"/>
<feature type="compositionally biased region" description="Basic and acidic residues" evidence="1">
    <location>
        <begin position="80"/>
        <end position="89"/>
    </location>
</feature>
<evidence type="ECO:0000256" key="1">
    <source>
        <dbReference type="SAM" id="MobiDB-lite"/>
    </source>
</evidence>
<organism evidence="2 3">
    <name type="scientific">Dendrothele bispora (strain CBS 962.96)</name>
    <dbReference type="NCBI Taxonomy" id="1314807"/>
    <lineage>
        <taxon>Eukaryota</taxon>
        <taxon>Fungi</taxon>
        <taxon>Dikarya</taxon>
        <taxon>Basidiomycota</taxon>
        <taxon>Agaricomycotina</taxon>
        <taxon>Agaricomycetes</taxon>
        <taxon>Agaricomycetidae</taxon>
        <taxon>Agaricales</taxon>
        <taxon>Agaricales incertae sedis</taxon>
        <taxon>Dendrothele</taxon>
    </lineage>
</organism>
<dbReference type="Proteomes" id="UP000297245">
    <property type="component" value="Unassembled WGS sequence"/>
</dbReference>
<dbReference type="OrthoDB" id="3251057at2759"/>
<dbReference type="EMBL" id="ML179240">
    <property type="protein sequence ID" value="THU93762.1"/>
    <property type="molecule type" value="Genomic_DNA"/>
</dbReference>
<accession>A0A4S8LVX3</accession>
<feature type="region of interest" description="Disordered" evidence="1">
    <location>
        <begin position="46"/>
        <end position="89"/>
    </location>
</feature>
<proteinExistence type="predicted"/>
<protein>
    <submittedName>
        <fullName evidence="2">Uncharacterized protein</fullName>
    </submittedName>
</protein>
<dbReference type="InterPro" id="IPR052717">
    <property type="entry name" value="Vacuolar_transposase_reg"/>
</dbReference>
<gene>
    <name evidence="2" type="ORF">K435DRAFT_669632</name>
</gene>
<feature type="compositionally biased region" description="Acidic residues" evidence="1">
    <location>
        <begin position="65"/>
        <end position="75"/>
    </location>
</feature>
<sequence>MLAHLPDLLPSDSLVNSTTQVRCFGHVLNIGGKAFISVFIEGVDQEDDNEGSNDKYDNEAGDPLSDLEDDQEDAVGNEAAEARDRDEEERREIELLTNDLEEVKNLTKKDLEVAASAFTKLKKLGHSFRYQEEPRRDLKKECMKNKIKARTPKRAVDTRWNTWSDVVDRAVEIRTPLTQVLSSAKYAQGRKEKTKLAELRPDDDEWDLIEEIKPVLEWFKRATLRISASSRPLLCEVIPLIDTLTDNLLELRKDWTKSPQTRAGAAKAIAVLNKYYSKTDDTIMYKMSMSTCFLVLFL</sequence>
<evidence type="ECO:0000313" key="2">
    <source>
        <dbReference type="EMBL" id="THU93762.1"/>
    </source>
</evidence>
<dbReference type="InterPro" id="IPR012337">
    <property type="entry name" value="RNaseH-like_sf"/>
</dbReference>
<evidence type="ECO:0000313" key="3">
    <source>
        <dbReference type="Proteomes" id="UP000297245"/>
    </source>
</evidence>
<dbReference type="PANTHER" id="PTHR46169">
    <property type="entry name" value="DNA REPLICATION-RELATED ELEMENT FACTOR, ISOFORM A"/>
    <property type="match status" value="1"/>
</dbReference>
<name>A0A4S8LVX3_DENBC</name>